<dbReference type="PANTHER" id="PTHR48022">
    <property type="entry name" value="PLASTIDIC GLUCOSE TRANSPORTER 4"/>
    <property type="match status" value="1"/>
</dbReference>
<dbReference type="AlphaFoldDB" id="A0A8H7SLJ5"/>
<reference evidence="11" key="1">
    <citation type="submission" date="2021-01" db="EMBL/GenBank/DDBJ databases">
        <title>Metabolic potential, ecology and presence of endohyphal bacteria is reflected in genomic diversity of Mucoromycotina.</title>
        <authorList>
            <person name="Muszewska A."/>
            <person name="Okrasinska A."/>
            <person name="Steczkiewicz K."/>
            <person name="Drgas O."/>
            <person name="Orlowska M."/>
            <person name="Perlinska-Lenart U."/>
            <person name="Aleksandrzak-Piekarczyk T."/>
            <person name="Szatraj K."/>
            <person name="Zielenkiewicz U."/>
            <person name="Pilsyk S."/>
            <person name="Malc E."/>
            <person name="Mieczkowski P."/>
            <person name="Kruszewska J.S."/>
            <person name="Biernat P."/>
            <person name="Pawlowska J."/>
        </authorList>
    </citation>
    <scope>NUCLEOTIDE SEQUENCE</scope>
    <source>
        <strain evidence="11">WA0000018081</strain>
    </source>
</reference>
<evidence type="ECO:0000256" key="1">
    <source>
        <dbReference type="ARBA" id="ARBA00004141"/>
    </source>
</evidence>
<feature type="transmembrane region" description="Helical" evidence="9">
    <location>
        <begin position="363"/>
        <end position="384"/>
    </location>
</feature>
<dbReference type="InterPro" id="IPR003663">
    <property type="entry name" value="Sugar/inositol_transpt"/>
</dbReference>
<keyword evidence="6 9" id="KW-0472">Membrane</keyword>
<feature type="transmembrane region" description="Helical" evidence="9">
    <location>
        <begin position="329"/>
        <end position="351"/>
    </location>
</feature>
<feature type="transmembrane region" description="Helical" evidence="9">
    <location>
        <begin position="82"/>
        <end position="101"/>
    </location>
</feature>
<evidence type="ECO:0000256" key="7">
    <source>
        <dbReference type="RuleBase" id="RU003346"/>
    </source>
</evidence>
<feature type="domain" description="Major facilitator superfamily (MFS) profile" evidence="10">
    <location>
        <begin position="13"/>
        <end position="451"/>
    </location>
</feature>
<evidence type="ECO:0000256" key="5">
    <source>
        <dbReference type="ARBA" id="ARBA00022989"/>
    </source>
</evidence>
<evidence type="ECO:0000259" key="10">
    <source>
        <dbReference type="PROSITE" id="PS50850"/>
    </source>
</evidence>
<comment type="caution">
    <text evidence="11">The sequence shown here is derived from an EMBL/GenBank/DDBJ whole genome shotgun (WGS) entry which is preliminary data.</text>
</comment>
<dbReference type="InterPro" id="IPR005829">
    <property type="entry name" value="Sugar_transporter_CS"/>
</dbReference>
<comment type="similarity">
    <text evidence="2 7">Belongs to the major facilitator superfamily. Sugar transporter (TC 2.A.1.1) family.</text>
</comment>
<dbReference type="InterPro" id="IPR036259">
    <property type="entry name" value="MFS_trans_sf"/>
</dbReference>
<feature type="transmembrane region" description="Helical" evidence="9">
    <location>
        <begin position="139"/>
        <end position="158"/>
    </location>
</feature>
<evidence type="ECO:0000256" key="2">
    <source>
        <dbReference type="ARBA" id="ARBA00010992"/>
    </source>
</evidence>
<dbReference type="GO" id="GO:0005351">
    <property type="term" value="F:carbohydrate:proton symporter activity"/>
    <property type="evidence" value="ECO:0007669"/>
    <property type="project" value="TreeGrafter"/>
</dbReference>
<dbReference type="PROSITE" id="PS00217">
    <property type="entry name" value="SUGAR_TRANSPORT_2"/>
    <property type="match status" value="1"/>
</dbReference>
<proteinExistence type="inferred from homology"/>
<dbReference type="FunFam" id="1.20.1250.20:FF:000090">
    <property type="entry name" value="MFS sugar transporter, putative"/>
    <property type="match status" value="1"/>
</dbReference>
<evidence type="ECO:0000313" key="11">
    <source>
        <dbReference type="EMBL" id="KAG2230218.1"/>
    </source>
</evidence>
<evidence type="ECO:0000256" key="4">
    <source>
        <dbReference type="ARBA" id="ARBA00022692"/>
    </source>
</evidence>
<keyword evidence="4 9" id="KW-0812">Transmembrane</keyword>
<keyword evidence="12" id="KW-1185">Reference proteome</keyword>
<keyword evidence="3 7" id="KW-0813">Transport</keyword>
<dbReference type="PROSITE" id="PS50850">
    <property type="entry name" value="MFS"/>
    <property type="match status" value="1"/>
</dbReference>
<dbReference type="InterPro" id="IPR005828">
    <property type="entry name" value="MFS_sugar_transport-like"/>
</dbReference>
<dbReference type="Proteomes" id="UP000613177">
    <property type="component" value="Unassembled WGS sequence"/>
</dbReference>
<keyword evidence="5 9" id="KW-1133">Transmembrane helix</keyword>
<feature type="transmembrane region" description="Helical" evidence="9">
    <location>
        <begin position="427"/>
        <end position="447"/>
    </location>
</feature>
<dbReference type="Gene3D" id="1.20.1250.20">
    <property type="entry name" value="MFS general substrate transporter like domains"/>
    <property type="match status" value="1"/>
</dbReference>
<dbReference type="PANTHER" id="PTHR48022:SF28">
    <property type="entry name" value="MAJOR FACILITATOR SUPERFAMILY (MFS) PROFILE DOMAIN-CONTAINING PROTEIN-RELATED"/>
    <property type="match status" value="1"/>
</dbReference>
<dbReference type="GO" id="GO:0016020">
    <property type="term" value="C:membrane"/>
    <property type="evidence" value="ECO:0007669"/>
    <property type="project" value="UniProtKB-SubCell"/>
</dbReference>
<feature type="region of interest" description="Disordered" evidence="8">
    <location>
        <begin position="485"/>
        <end position="514"/>
    </location>
</feature>
<evidence type="ECO:0000313" key="12">
    <source>
        <dbReference type="Proteomes" id="UP000613177"/>
    </source>
</evidence>
<gene>
    <name evidence="11" type="ORF">INT48_002088</name>
</gene>
<dbReference type="NCBIfam" id="TIGR00879">
    <property type="entry name" value="SP"/>
    <property type="match status" value="1"/>
</dbReference>
<evidence type="ECO:0000256" key="8">
    <source>
        <dbReference type="SAM" id="MobiDB-lite"/>
    </source>
</evidence>
<feature type="transmembrane region" description="Helical" evidence="9">
    <location>
        <begin position="107"/>
        <end position="127"/>
    </location>
</feature>
<protein>
    <recommendedName>
        <fullName evidence="10">Major facilitator superfamily (MFS) profile domain-containing protein</fullName>
    </recommendedName>
</protein>
<accession>A0A8H7SLJ5</accession>
<dbReference type="InterPro" id="IPR020846">
    <property type="entry name" value="MFS_dom"/>
</dbReference>
<name>A0A8H7SLJ5_9FUNG</name>
<dbReference type="EMBL" id="JAEPRE010000215">
    <property type="protein sequence ID" value="KAG2230218.1"/>
    <property type="molecule type" value="Genomic_DNA"/>
</dbReference>
<comment type="subcellular location">
    <subcellularLocation>
        <location evidence="1">Membrane</location>
        <topology evidence="1">Multi-pass membrane protein</topology>
    </subcellularLocation>
</comment>
<feature type="transmembrane region" description="Helical" evidence="9">
    <location>
        <begin position="404"/>
        <end position="421"/>
    </location>
</feature>
<feature type="transmembrane region" description="Helical" evidence="9">
    <location>
        <begin position="48"/>
        <end position="70"/>
    </location>
</feature>
<dbReference type="PROSITE" id="PS00216">
    <property type="entry name" value="SUGAR_TRANSPORT_1"/>
    <property type="match status" value="1"/>
</dbReference>
<dbReference type="PRINTS" id="PR00171">
    <property type="entry name" value="SUGRTRNSPORT"/>
</dbReference>
<sequence length="514" mass="57196">MVKLKGKALFNASTCLAAIGFLLFGYDQGVMSGILPNKHFIDLMQAPSSAMIGFTVAIYELGCMAGALMTGRLSDMVGRRNTIRIGCVILIIGAVIQTATQNLVMTIVSRVITGVGNGMNTATIPVYQSEISPPKSRGAHVCFECALLVVGVGIAYWLEYGLHFVGGEVAWRFPLAFQNFFALVLIAGTFVLPETPRWLVSHDRDDEAKEVLARLWTDGDITHPRCISEYEEIKEGVDFERRENISSYKDLFTKGKFNNRKRVLLGMLSQMIQQLGGINVTTYYLTDVMLQAGMDYSTAMLMAGIDSIVYFIGALVPIFIVERVGRRKIMLWGLLFQAITLACVGGCQKANSDYGTSAAGNGAVAFTMLYNFMFGASWLGMAWLYPAEIFSTALRAKGNSLSTASNWLGNFIVAMIAPVLFEYITFWTYILFAGLNLFFIPMVYLWFPETKGLSLEQIEMLFAIDEVKNDMQSIRSDRVHHNYDNEKKNDVEDIGQRDNEPYVAHKEEVSTKNL</sequence>
<feature type="transmembrane region" description="Helical" evidence="9">
    <location>
        <begin position="170"/>
        <end position="192"/>
    </location>
</feature>
<evidence type="ECO:0000256" key="9">
    <source>
        <dbReference type="SAM" id="Phobius"/>
    </source>
</evidence>
<dbReference type="SUPFAM" id="SSF103473">
    <property type="entry name" value="MFS general substrate transporter"/>
    <property type="match status" value="1"/>
</dbReference>
<evidence type="ECO:0000256" key="6">
    <source>
        <dbReference type="ARBA" id="ARBA00023136"/>
    </source>
</evidence>
<feature type="transmembrane region" description="Helical" evidence="9">
    <location>
        <begin position="263"/>
        <end position="286"/>
    </location>
</feature>
<organism evidence="11 12">
    <name type="scientific">Thamnidium elegans</name>
    <dbReference type="NCBI Taxonomy" id="101142"/>
    <lineage>
        <taxon>Eukaryota</taxon>
        <taxon>Fungi</taxon>
        <taxon>Fungi incertae sedis</taxon>
        <taxon>Mucoromycota</taxon>
        <taxon>Mucoromycotina</taxon>
        <taxon>Mucoromycetes</taxon>
        <taxon>Mucorales</taxon>
        <taxon>Mucorineae</taxon>
        <taxon>Mucoraceae</taxon>
        <taxon>Thamnidium</taxon>
    </lineage>
</organism>
<evidence type="ECO:0000256" key="3">
    <source>
        <dbReference type="ARBA" id="ARBA00022448"/>
    </source>
</evidence>
<dbReference type="Pfam" id="PF00083">
    <property type="entry name" value="Sugar_tr"/>
    <property type="match status" value="1"/>
</dbReference>
<dbReference type="InterPro" id="IPR050360">
    <property type="entry name" value="MFS_Sugar_Transporters"/>
</dbReference>
<feature type="transmembrane region" description="Helical" evidence="9">
    <location>
        <begin position="298"/>
        <end position="320"/>
    </location>
</feature>